<proteinExistence type="predicted"/>
<organism evidence="1 2">
    <name type="scientific">Nitratireductor thuwali</name>
    <dbReference type="NCBI Taxonomy" id="2267699"/>
    <lineage>
        <taxon>Bacteria</taxon>
        <taxon>Pseudomonadati</taxon>
        <taxon>Pseudomonadota</taxon>
        <taxon>Alphaproteobacteria</taxon>
        <taxon>Hyphomicrobiales</taxon>
        <taxon>Phyllobacteriaceae</taxon>
        <taxon>Nitratireductor</taxon>
    </lineage>
</organism>
<evidence type="ECO:0000313" key="2">
    <source>
        <dbReference type="Proteomes" id="UP001342418"/>
    </source>
</evidence>
<keyword evidence="2" id="KW-1185">Reference proteome</keyword>
<gene>
    <name evidence="1" type="ORF">NTH_01019</name>
</gene>
<protein>
    <submittedName>
        <fullName evidence="1">Uncharacterized protein</fullName>
    </submittedName>
</protein>
<evidence type="ECO:0000313" key="1">
    <source>
        <dbReference type="EMBL" id="UUP16572.1"/>
    </source>
</evidence>
<dbReference type="EMBL" id="CP030941">
    <property type="protein sequence ID" value="UUP16572.1"/>
    <property type="molecule type" value="Genomic_DNA"/>
</dbReference>
<name>A0ABY5MIG4_9HYPH</name>
<reference evidence="1 2" key="1">
    <citation type="submission" date="2018-07" db="EMBL/GenBank/DDBJ databases">
        <title>Genome sequence of Nitratireductor thuwali#1536.</title>
        <authorList>
            <person name="Michoud G."/>
            <person name="Merlino G."/>
            <person name="Sefrji F.O."/>
            <person name="Daffonchio D."/>
        </authorList>
    </citation>
    <scope>NUCLEOTIDE SEQUENCE [LARGE SCALE GENOMIC DNA]</scope>
    <source>
        <strain evidence="2">Nit1536</strain>
    </source>
</reference>
<accession>A0ABY5MIG4</accession>
<dbReference type="Proteomes" id="UP001342418">
    <property type="component" value="Chromosome"/>
</dbReference>
<sequence length="50" mass="5293">MRKRTAVLLALIAFAVLAAAIFLLGRENLRATDALQESPPSLVVPESGSD</sequence>